<dbReference type="Pfam" id="PF01488">
    <property type="entry name" value="Shikimate_DH"/>
    <property type="match status" value="1"/>
</dbReference>
<dbReference type="NCBIfam" id="TIGR01035">
    <property type="entry name" value="hemA"/>
    <property type="match status" value="1"/>
</dbReference>
<reference evidence="11 12" key="1">
    <citation type="journal article" date="2011" name="J. Bacteriol.">
        <title>Genome sequence of strain IMCC3088, a proteorhodopsin-containing marine bacterium belonging to the OM60/NOR5 clade.</title>
        <authorList>
            <person name="Jang Y."/>
            <person name="Oh H.M."/>
            <person name="Kang I."/>
            <person name="Lee K."/>
            <person name="Yang S.J."/>
            <person name="Cho J.C."/>
        </authorList>
    </citation>
    <scope>NUCLEOTIDE SEQUENCE [LARGE SCALE GENOMIC DNA]</scope>
    <source>
        <strain evidence="11 12">IMCC3088</strain>
    </source>
</reference>
<evidence type="ECO:0000256" key="5">
    <source>
        <dbReference type="ARBA" id="ARBA00023002"/>
    </source>
</evidence>
<evidence type="ECO:0000313" key="11">
    <source>
        <dbReference type="EMBL" id="EGG28721.1"/>
    </source>
</evidence>
<dbReference type="CDD" id="cd05213">
    <property type="entry name" value="NAD_bind_Glutamyl_tRNA_reduct"/>
    <property type="match status" value="1"/>
</dbReference>
<dbReference type="InterPro" id="IPR015896">
    <property type="entry name" value="4pyrrol_synth_GluRdtase_dimer"/>
</dbReference>
<dbReference type="InterPro" id="IPR018214">
    <property type="entry name" value="GluRdtase_CS"/>
</dbReference>
<proteinExistence type="inferred from homology"/>
<dbReference type="FunFam" id="3.40.50.720:FF:000031">
    <property type="entry name" value="Glutamyl-tRNA reductase"/>
    <property type="match status" value="1"/>
</dbReference>
<dbReference type="InterPro" id="IPR036343">
    <property type="entry name" value="GluRdtase_N_sf"/>
</dbReference>
<dbReference type="SUPFAM" id="SSF69075">
    <property type="entry name" value="Glutamyl tRNA-reductase dimerization domain"/>
    <property type="match status" value="1"/>
</dbReference>
<feature type="binding site" evidence="9">
    <location>
        <begin position="48"/>
        <end position="51"/>
    </location>
    <ligand>
        <name>substrate</name>
    </ligand>
</feature>
<keyword evidence="4 9" id="KW-0521">NADP</keyword>
<comment type="pathway">
    <text evidence="1 9 10">Porphyrin-containing compound metabolism; protoporphyrin-IX biosynthesis; 5-aminolevulinate from L-glutamyl-tRNA(Glu): step 1/2.</text>
</comment>
<dbReference type="Pfam" id="PF00745">
    <property type="entry name" value="GlutR_dimer"/>
    <property type="match status" value="1"/>
</dbReference>
<dbReference type="OrthoDB" id="110209at2"/>
<dbReference type="GO" id="GO:0008883">
    <property type="term" value="F:glutamyl-tRNA reductase activity"/>
    <property type="evidence" value="ECO:0007669"/>
    <property type="project" value="UniProtKB-UniRule"/>
</dbReference>
<dbReference type="Proteomes" id="UP000005615">
    <property type="component" value="Unassembled WGS sequence"/>
</dbReference>
<dbReference type="UniPathway" id="UPA00251">
    <property type="reaction ID" value="UER00316"/>
</dbReference>
<dbReference type="eggNOG" id="COG0373">
    <property type="taxonomic scope" value="Bacteria"/>
</dbReference>
<protein>
    <recommendedName>
        <fullName evidence="8 9">Glutamyl-tRNA reductase</fullName>
        <shortName evidence="9">GluTR</shortName>
        <ecNumber evidence="3 9">1.2.1.70</ecNumber>
    </recommendedName>
</protein>
<dbReference type="GO" id="GO:0050661">
    <property type="term" value="F:NADP binding"/>
    <property type="evidence" value="ECO:0007669"/>
    <property type="project" value="InterPro"/>
</dbReference>
<name>F3L4I2_9GAMM</name>
<dbReference type="PIRSF" id="PIRSF000445">
    <property type="entry name" value="4pyrrol_synth_GluRdtase"/>
    <property type="match status" value="1"/>
</dbReference>
<keyword evidence="12" id="KW-1185">Reference proteome</keyword>
<evidence type="ECO:0000256" key="3">
    <source>
        <dbReference type="ARBA" id="ARBA00012970"/>
    </source>
</evidence>
<evidence type="ECO:0000256" key="7">
    <source>
        <dbReference type="ARBA" id="ARBA00047464"/>
    </source>
</evidence>
<keyword evidence="6 9" id="KW-0627">Porphyrin biosynthesis</keyword>
<dbReference type="InterPro" id="IPR036291">
    <property type="entry name" value="NAD(P)-bd_dom_sf"/>
</dbReference>
<dbReference type="STRING" id="2518989.IMCC3088_2583"/>
<feature type="active site" description="Nucleophile" evidence="9">
    <location>
        <position position="49"/>
    </location>
</feature>
<dbReference type="Gene3D" id="3.40.50.720">
    <property type="entry name" value="NAD(P)-binding Rossmann-like Domain"/>
    <property type="match status" value="1"/>
</dbReference>
<dbReference type="InterPro" id="IPR036453">
    <property type="entry name" value="GluRdtase_dimer_dom_sf"/>
</dbReference>
<evidence type="ECO:0000313" key="12">
    <source>
        <dbReference type="Proteomes" id="UP000005615"/>
    </source>
</evidence>
<comment type="caution">
    <text evidence="11">The sequence shown here is derived from an EMBL/GenBank/DDBJ whole genome shotgun (WGS) entry which is preliminary data.</text>
</comment>
<feature type="site" description="Important for activity" evidence="9">
    <location>
        <position position="99"/>
    </location>
</feature>
<sequence length="422" mass="46091">MSVLLIGLNHNSAAVSVRERVAFGPDQLSDAVQQLASLQDSEASILSTCNRTELLLARDSESPLEAEAVIQWLHEYHRLPAGELDGHLYLHTDVDAVGHIMQVAAGLDSLVLGEPQILGQLKSAYALARECGTVGAVLNRLYQRVFAAAKRVRTETAIGENPVSVAYAAVDLAGRIYESMASVNVLLVGAGETIELVGTHLRQAGANRMLIANRSLDRGLSLAKKLGAEACVLGDLPEVLPQVDIVVSSTASQLPIIGKGLVETALRKRRHEPMLFIDIAVPRDVESEVAELHDVYLYTVDDLRDIVDQNRAQRETEANKAREILNQELVLYTRSRRADASKPWIKYYRDQAFALTDLELERARKELGAGADPEAVLESMARAITNKLIHAPSQGLRSIAEQNVAELDVAKRLLGLPDELDQ</sequence>
<dbReference type="Pfam" id="PF05201">
    <property type="entry name" value="GlutR_N"/>
    <property type="match status" value="1"/>
</dbReference>
<dbReference type="GO" id="GO:0019353">
    <property type="term" value="P:protoporphyrinogen IX biosynthetic process from glutamate"/>
    <property type="evidence" value="ECO:0007669"/>
    <property type="project" value="TreeGrafter"/>
</dbReference>
<evidence type="ECO:0000256" key="6">
    <source>
        <dbReference type="ARBA" id="ARBA00023244"/>
    </source>
</evidence>
<comment type="similarity">
    <text evidence="2 9 10">Belongs to the glutamyl-tRNA reductase family.</text>
</comment>
<dbReference type="SUPFAM" id="SSF51735">
    <property type="entry name" value="NAD(P)-binding Rossmann-fold domains"/>
    <property type="match status" value="1"/>
</dbReference>
<dbReference type="EMBL" id="AEIG01000085">
    <property type="protein sequence ID" value="EGG28721.1"/>
    <property type="molecule type" value="Genomic_DNA"/>
</dbReference>
<evidence type="ECO:0000256" key="2">
    <source>
        <dbReference type="ARBA" id="ARBA00005916"/>
    </source>
</evidence>
<evidence type="ECO:0000256" key="8">
    <source>
        <dbReference type="ARBA" id="ARBA00068659"/>
    </source>
</evidence>
<organism evidence="11 12">
    <name type="scientific">Aequoribacter fuscus</name>
    <dbReference type="NCBI Taxonomy" id="2518989"/>
    <lineage>
        <taxon>Bacteria</taxon>
        <taxon>Pseudomonadati</taxon>
        <taxon>Pseudomonadota</taxon>
        <taxon>Gammaproteobacteria</taxon>
        <taxon>Cellvibrionales</taxon>
        <taxon>Halieaceae</taxon>
        <taxon>Aequoribacter</taxon>
    </lineage>
</organism>
<feature type="binding site" evidence="9">
    <location>
        <begin position="114"/>
        <end position="116"/>
    </location>
    <ligand>
        <name>substrate</name>
    </ligand>
</feature>
<dbReference type="SUPFAM" id="SSF69742">
    <property type="entry name" value="Glutamyl tRNA-reductase catalytic, N-terminal domain"/>
    <property type="match status" value="1"/>
</dbReference>
<dbReference type="AlphaFoldDB" id="F3L4I2"/>
<keyword evidence="5 9" id="KW-0560">Oxidoreductase</keyword>
<feature type="binding site" evidence="9">
    <location>
        <position position="109"/>
    </location>
    <ligand>
        <name>substrate</name>
    </ligand>
</feature>
<comment type="miscellaneous">
    <text evidence="9">During catalysis, the active site Cys acts as a nucleophile attacking the alpha-carbonyl group of tRNA-bound glutamate with the formation of a thioester intermediate between enzyme and glutamate, and the concomitant release of tRNA(Glu). The thioester intermediate is finally reduced by direct hydride transfer from NADPH, to form the product GSA.</text>
</comment>
<accession>F3L4I2</accession>
<dbReference type="PANTHER" id="PTHR43013:SF1">
    <property type="entry name" value="GLUTAMYL-TRNA REDUCTASE"/>
    <property type="match status" value="1"/>
</dbReference>
<dbReference type="FunFam" id="3.30.460.30:FF:000001">
    <property type="entry name" value="Glutamyl-tRNA reductase"/>
    <property type="match status" value="1"/>
</dbReference>
<evidence type="ECO:0000256" key="9">
    <source>
        <dbReference type="HAMAP-Rule" id="MF_00087"/>
    </source>
</evidence>
<comment type="domain">
    <text evidence="9">Possesses an unusual extended V-shaped dimeric structure with each monomer consisting of three distinct domains arranged along a curved 'spinal' alpha-helix. The N-terminal catalytic domain specifically recognizes the glutamate moiety of the substrate. The second domain is the NADPH-binding domain, and the third C-terminal domain is responsible for dimerization.</text>
</comment>
<comment type="function">
    <text evidence="9">Catalyzes the NADPH-dependent reduction of glutamyl-tRNA(Glu) to glutamate 1-semialdehyde (GSA).</text>
</comment>
<dbReference type="RefSeq" id="WP_009576739.1">
    <property type="nucleotide sequence ID" value="NZ_AEIG01000085.1"/>
</dbReference>
<feature type="binding site" evidence="9">
    <location>
        <position position="120"/>
    </location>
    <ligand>
        <name>substrate</name>
    </ligand>
</feature>
<dbReference type="PROSITE" id="PS00747">
    <property type="entry name" value="GLUTR"/>
    <property type="match status" value="1"/>
</dbReference>
<dbReference type="InterPro" id="IPR015895">
    <property type="entry name" value="4pyrrol_synth_GluRdtase_N"/>
</dbReference>
<feature type="binding site" evidence="9">
    <location>
        <begin position="189"/>
        <end position="194"/>
    </location>
    <ligand>
        <name>NADP(+)</name>
        <dbReference type="ChEBI" id="CHEBI:58349"/>
    </ligand>
</feature>
<comment type="catalytic activity">
    <reaction evidence="7 9 10">
        <text>(S)-4-amino-5-oxopentanoate + tRNA(Glu) + NADP(+) = L-glutamyl-tRNA(Glu) + NADPH + H(+)</text>
        <dbReference type="Rhea" id="RHEA:12344"/>
        <dbReference type="Rhea" id="RHEA-COMP:9663"/>
        <dbReference type="Rhea" id="RHEA-COMP:9680"/>
        <dbReference type="ChEBI" id="CHEBI:15378"/>
        <dbReference type="ChEBI" id="CHEBI:57501"/>
        <dbReference type="ChEBI" id="CHEBI:57783"/>
        <dbReference type="ChEBI" id="CHEBI:58349"/>
        <dbReference type="ChEBI" id="CHEBI:78442"/>
        <dbReference type="ChEBI" id="CHEBI:78520"/>
        <dbReference type="EC" id="1.2.1.70"/>
    </reaction>
</comment>
<dbReference type="InterPro" id="IPR000343">
    <property type="entry name" value="4pyrrol_synth_GluRdtase"/>
</dbReference>
<dbReference type="HAMAP" id="MF_00087">
    <property type="entry name" value="Glu_tRNA_reductase"/>
    <property type="match status" value="1"/>
</dbReference>
<evidence type="ECO:0000256" key="1">
    <source>
        <dbReference type="ARBA" id="ARBA00005059"/>
    </source>
</evidence>
<evidence type="ECO:0000256" key="4">
    <source>
        <dbReference type="ARBA" id="ARBA00022857"/>
    </source>
</evidence>
<dbReference type="EC" id="1.2.1.70" evidence="3 9"/>
<dbReference type="InterPro" id="IPR006151">
    <property type="entry name" value="Shikm_DH/Glu-tRNA_Rdtase"/>
</dbReference>
<evidence type="ECO:0000256" key="10">
    <source>
        <dbReference type="RuleBase" id="RU000584"/>
    </source>
</evidence>
<gene>
    <name evidence="9" type="primary">hemA</name>
    <name evidence="11" type="ORF">IMCC3088_2583</name>
</gene>
<dbReference type="Gene3D" id="3.30.460.30">
    <property type="entry name" value="Glutamyl-tRNA reductase, N-terminal domain"/>
    <property type="match status" value="1"/>
</dbReference>
<comment type="subunit">
    <text evidence="9">Homodimer.</text>
</comment>
<dbReference type="PANTHER" id="PTHR43013">
    <property type="entry name" value="GLUTAMYL-TRNA REDUCTASE"/>
    <property type="match status" value="1"/>
</dbReference>